<reference evidence="3 4" key="2">
    <citation type="submission" date="2018-09" db="EMBL/GenBank/DDBJ databases">
        <title>A high-quality reference genome of wild soybean provides a powerful tool to mine soybean genomes.</title>
        <authorList>
            <person name="Xie M."/>
            <person name="Chung C.Y.L."/>
            <person name="Li M.-W."/>
            <person name="Wong F.-L."/>
            <person name="Chan T.-F."/>
            <person name="Lam H.-M."/>
        </authorList>
    </citation>
    <scope>NUCLEOTIDE SEQUENCE [LARGE SCALE GENOMIC DNA]</scope>
    <source>
        <strain evidence="4">cv. W05</strain>
        <tissue evidence="3">Hypocotyl of etiolated seedlings</tissue>
    </source>
</reference>
<protein>
    <submittedName>
        <fullName evidence="2">Uncharacterized protein</fullName>
    </submittedName>
</protein>
<evidence type="ECO:0000313" key="3">
    <source>
        <dbReference type="EMBL" id="RZC02849.1"/>
    </source>
</evidence>
<name>A0A0B2PBN6_GLYSO</name>
<dbReference type="EMBL" id="QZWG01000007">
    <property type="protein sequence ID" value="RZC02849.1"/>
    <property type="molecule type" value="Genomic_DNA"/>
</dbReference>
<evidence type="ECO:0000313" key="4">
    <source>
        <dbReference type="Proteomes" id="UP000289340"/>
    </source>
</evidence>
<feature type="compositionally biased region" description="Gly residues" evidence="1">
    <location>
        <begin position="88"/>
        <end position="101"/>
    </location>
</feature>
<reference evidence="2" key="1">
    <citation type="submission" date="2014-07" db="EMBL/GenBank/DDBJ databases">
        <title>Identification of a novel salt tolerance gene in wild soybean by whole-genome sequencing.</title>
        <authorList>
            <person name="Lam H.-M."/>
            <person name="Qi X."/>
            <person name="Li M.-W."/>
            <person name="Liu X."/>
            <person name="Xie M."/>
            <person name="Ni M."/>
            <person name="Xu X."/>
        </authorList>
    </citation>
    <scope>NUCLEOTIDE SEQUENCE [LARGE SCALE GENOMIC DNA]</scope>
    <source>
        <tissue evidence="2">Root</tissue>
    </source>
</reference>
<feature type="region of interest" description="Disordered" evidence="1">
    <location>
        <begin position="1"/>
        <end position="101"/>
    </location>
</feature>
<sequence length="101" mass="10443">MGCFCFRKHKSDNSKNKSNGGLQGQHKNHKTDTSSHVQQLHASKDSPNRIKGSGGVKDGDMTILTAATTTWVESHAPTGHHRSDRGSGDGGDGGGGGCGGD</sequence>
<proteinExistence type="predicted"/>
<evidence type="ECO:0000256" key="1">
    <source>
        <dbReference type="SAM" id="MobiDB-lite"/>
    </source>
</evidence>
<dbReference type="AlphaFoldDB" id="A0A0B2PBN6"/>
<feature type="compositionally biased region" description="Basic residues" evidence="1">
    <location>
        <begin position="1"/>
        <end position="10"/>
    </location>
</feature>
<gene>
    <name evidence="3" type="ORF">D0Y65_017793</name>
    <name evidence="2" type="ORF">glysoja_034924</name>
</gene>
<dbReference type="Proteomes" id="UP000289340">
    <property type="component" value="Chromosome 7"/>
</dbReference>
<evidence type="ECO:0000313" key="2">
    <source>
        <dbReference type="EMBL" id="KHN05098.1"/>
    </source>
</evidence>
<dbReference type="EMBL" id="KN668813">
    <property type="protein sequence ID" value="KHN05098.1"/>
    <property type="molecule type" value="Genomic_DNA"/>
</dbReference>
<keyword evidence="4" id="KW-1185">Reference proteome</keyword>
<dbReference type="Proteomes" id="UP000053555">
    <property type="component" value="Unassembled WGS sequence"/>
</dbReference>
<accession>A0A0B2PBN6</accession>
<organism evidence="2">
    <name type="scientific">Glycine soja</name>
    <name type="common">Wild soybean</name>
    <dbReference type="NCBI Taxonomy" id="3848"/>
    <lineage>
        <taxon>Eukaryota</taxon>
        <taxon>Viridiplantae</taxon>
        <taxon>Streptophyta</taxon>
        <taxon>Embryophyta</taxon>
        <taxon>Tracheophyta</taxon>
        <taxon>Spermatophyta</taxon>
        <taxon>Magnoliopsida</taxon>
        <taxon>eudicotyledons</taxon>
        <taxon>Gunneridae</taxon>
        <taxon>Pentapetalae</taxon>
        <taxon>rosids</taxon>
        <taxon>fabids</taxon>
        <taxon>Fabales</taxon>
        <taxon>Fabaceae</taxon>
        <taxon>Papilionoideae</taxon>
        <taxon>50 kb inversion clade</taxon>
        <taxon>NPAAA clade</taxon>
        <taxon>indigoferoid/millettioid clade</taxon>
        <taxon>Phaseoleae</taxon>
        <taxon>Glycine</taxon>
        <taxon>Glycine subgen. Soja</taxon>
    </lineage>
</organism>